<dbReference type="AlphaFoldDB" id="A0A323TVX7"/>
<proteinExistence type="predicted"/>
<reference evidence="1 2" key="1">
    <citation type="submission" date="2017-10" db="EMBL/GenBank/DDBJ databases">
        <title>Bacillus sp. nov., a halophilic bacterium isolated from a Keqin Lake.</title>
        <authorList>
            <person name="Wang H."/>
        </authorList>
    </citation>
    <scope>NUCLEOTIDE SEQUENCE [LARGE SCALE GENOMIC DNA]</scope>
    <source>
        <strain evidence="1 2">KQ-12</strain>
    </source>
</reference>
<evidence type="ECO:0000313" key="1">
    <source>
        <dbReference type="EMBL" id="PYZ93695.1"/>
    </source>
</evidence>
<sequence>MEKIIIAVYKERQIAEEAFHQLLTIVSREQISLDDSEHSFKDRVADLSLPPITNNIFFETLLETVSFDQPLAGAYTGGFFQTIIHSDFKQEAAGSKDLHSREGHSVLTVETKESHAQPVLEILKRYFPIYLMEKSIS</sequence>
<name>A0A323TVX7_9BACI</name>
<evidence type="ECO:0000313" key="2">
    <source>
        <dbReference type="Proteomes" id="UP000248214"/>
    </source>
</evidence>
<dbReference type="EMBL" id="PDOD01000002">
    <property type="protein sequence ID" value="PYZ93695.1"/>
    <property type="molecule type" value="Genomic_DNA"/>
</dbReference>
<keyword evidence="2" id="KW-1185">Reference proteome</keyword>
<dbReference type="RefSeq" id="WP_110609727.1">
    <property type="nucleotide sequence ID" value="NZ_PDOD01000002.1"/>
</dbReference>
<protein>
    <submittedName>
        <fullName evidence="1">Uncharacterized protein</fullName>
    </submittedName>
</protein>
<comment type="caution">
    <text evidence="1">The sequence shown here is derived from an EMBL/GenBank/DDBJ whole genome shotgun (WGS) entry which is preliminary data.</text>
</comment>
<gene>
    <name evidence="1" type="ORF">CR194_11105</name>
</gene>
<accession>A0A323TVX7</accession>
<dbReference type="Proteomes" id="UP000248214">
    <property type="component" value="Unassembled WGS sequence"/>
</dbReference>
<organism evidence="1 2">
    <name type="scientific">Salipaludibacillus keqinensis</name>
    <dbReference type="NCBI Taxonomy" id="2045207"/>
    <lineage>
        <taxon>Bacteria</taxon>
        <taxon>Bacillati</taxon>
        <taxon>Bacillota</taxon>
        <taxon>Bacilli</taxon>
        <taxon>Bacillales</taxon>
        <taxon>Bacillaceae</taxon>
    </lineage>
</organism>